<dbReference type="Gene3D" id="1.25.40.20">
    <property type="entry name" value="Ankyrin repeat-containing domain"/>
    <property type="match status" value="1"/>
</dbReference>
<dbReference type="Pfam" id="PF00023">
    <property type="entry name" value="Ank"/>
    <property type="match status" value="1"/>
</dbReference>
<keyword evidence="4" id="KW-1185">Reference proteome</keyword>
<feature type="compositionally biased region" description="Polar residues" evidence="2">
    <location>
        <begin position="1"/>
        <end position="12"/>
    </location>
</feature>
<dbReference type="Proteomes" id="UP000799302">
    <property type="component" value="Unassembled WGS sequence"/>
</dbReference>
<evidence type="ECO:0000313" key="3">
    <source>
        <dbReference type="EMBL" id="KAF2666107.1"/>
    </source>
</evidence>
<dbReference type="InterPro" id="IPR036770">
    <property type="entry name" value="Ankyrin_rpt-contain_sf"/>
</dbReference>
<reference evidence="3" key="1">
    <citation type="journal article" date="2020" name="Stud. Mycol.">
        <title>101 Dothideomycetes genomes: a test case for predicting lifestyles and emergence of pathogens.</title>
        <authorList>
            <person name="Haridas S."/>
            <person name="Albert R."/>
            <person name="Binder M."/>
            <person name="Bloem J."/>
            <person name="Labutti K."/>
            <person name="Salamov A."/>
            <person name="Andreopoulos B."/>
            <person name="Baker S."/>
            <person name="Barry K."/>
            <person name="Bills G."/>
            <person name="Bluhm B."/>
            <person name="Cannon C."/>
            <person name="Castanera R."/>
            <person name="Culley D."/>
            <person name="Daum C."/>
            <person name="Ezra D."/>
            <person name="Gonzalez J."/>
            <person name="Henrissat B."/>
            <person name="Kuo A."/>
            <person name="Liang C."/>
            <person name="Lipzen A."/>
            <person name="Lutzoni F."/>
            <person name="Magnuson J."/>
            <person name="Mondo S."/>
            <person name="Nolan M."/>
            <person name="Ohm R."/>
            <person name="Pangilinan J."/>
            <person name="Park H.-J."/>
            <person name="Ramirez L."/>
            <person name="Alfaro M."/>
            <person name="Sun H."/>
            <person name="Tritt A."/>
            <person name="Yoshinaga Y."/>
            <person name="Zwiers L.-H."/>
            <person name="Turgeon B."/>
            <person name="Goodwin S."/>
            <person name="Spatafora J."/>
            <person name="Crous P."/>
            <person name="Grigoriev I."/>
        </authorList>
    </citation>
    <scope>NUCLEOTIDE SEQUENCE</scope>
    <source>
        <strain evidence="3">CBS 115976</strain>
    </source>
</reference>
<name>A0A6A6U3U3_9PEZI</name>
<accession>A0A6A6U3U3</accession>
<evidence type="ECO:0000313" key="4">
    <source>
        <dbReference type="Proteomes" id="UP000799302"/>
    </source>
</evidence>
<dbReference type="SUPFAM" id="SSF48403">
    <property type="entry name" value="Ankyrin repeat"/>
    <property type="match status" value="1"/>
</dbReference>
<feature type="compositionally biased region" description="Basic and acidic residues" evidence="2">
    <location>
        <begin position="13"/>
        <end position="26"/>
    </location>
</feature>
<proteinExistence type="predicted"/>
<dbReference type="InterPro" id="IPR002110">
    <property type="entry name" value="Ankyrin_rpt"/>
</dbReference>
<keyword evidence="1" id="KW-0040">ANK repeat</keyword>
<dbReference type="PROSITE" id="PS50088">
    <property type="entry name" value="ANK_REPEAT"/>
    <property type="match status" value="1"/>
</dbReference>
<dbReference type="AlphaFoldDB" id="A0A6A6U3U3"/>
<organism evidence="3 4">
    <name type="scientific">Microthyrium microscopicum</name>
    <dbReference type="NCBI Taxonomy" id="703497"/>
    <lineage>
        <taxon>Eukaryota</taxon>
        <taxon>Fungi</taxon>
        <taxon>Dikarya</taxon>
        <taxon>Ascomycota</taxon>
        <taxon>Pezizomycotina</taxon>
        <taxon>Dothideomycetes</taxon>
        <taxon>Dothideomycetes incertae sedis</taxon>
        <taxon>Microthyriales</taxon>
        <taxon>Microthyriaceae</taxon>
        <taxon>Microthyrium</taxon>
    </lineage>
</organism>
<dbReference type="EMBL" id="MU004239">
    <property type="protein sequence ID" value="KAF2666107.1"/>
    <property type="molecule type" value="Genomic_DNA"/>
</dbReference>
<evidence type="ECO:0000256" key="2">
    <source>
        <dbReference type="SAM" id="MobiDB-lite"/>
    </source>
</evidence>
<feature type="region of interest" description="Disordered" evidence="2">
    <location>
        <begin position="1"/>
        <end position="35"/>
    </location>
</feature>
<gene>
    <name evidence="3" type="ORF">BT63DRAFT_49903</name>
</gene>
<sequence length="238" mass="26620">MSSGPDITSESPRSNEDDLYSRDAPDNRATAHAPAEPQAVDNLADFMISQHGIHSSVHDNAARHAQLKAKLLANTAPTNPLYVDQLGTNGLSPLHIAIKHRRMGCIELLLAHGASMYVRATGHDNVTALQWIWDFAQSQQSIYRKHYLYDVVQFGVFVTKFPSEKLWITSNPEVKDIPGREDESSYRTTVSQLEDDTFAKYIKPSGHIRERLTWIHVSSGNVSELTEYKDGAQMMTKG</sequence>
<protein>
    <submittedName>
        <fullName evidence="3">Uncharacterized protein</fullName>
    </submittedName>
</protein>
<evidence type="ECO:0000256" key="1">
    <source>
        <dbReference type="PROSITE-ProRule" id="PRU00023"/>
    </source>
</evidence>
<dbReference type="SMART" id="SM00248">
    <property type="entry name" value="ANK"/>
    <property type="match status" value="1"/>
</dbReference>
<feature type="repeat" description="ANK" evidence="1">
    <location>
        <begin position="89"/>
        <end position="121"/>
    </location>
</feature>
<dbReference type="PROSITE" id="PS50297">
    <property type="entry name" value="ANK_REP_REGION"/>
    <property type="match status" value="1"/>
</dbReference>